<evidence type="ECO:0000313" key="4">
    <source>
        <dbReference type="EMBL" id="KAF5236250.1"/>
    </source>
</evidence>
<dbReference type="InterPro" id="IPR036188">
    <property type="entry name" value="FAD/NAD-bd_sf"/>
</dbReference>
<feature type="compositionally biased region" description="Acidic residues" evidence="2">
    <location>
        <begin position="91"/>
        <end position="111"/>
    </location>
</feature>
<proteinExistence type="predicted"/>
<dbReference type="PANTHER" id="PTHR43539">
    <property type="entry name" value="FLAVIN-BINDING MONOOXYGENASE-LIKE PROTEIN (AFU_ORTHOLOGUE AFUA_4G09220)"/>
    <property type="match status" value="1"/>
</dbReference>
<gene>
    <name evidence="4" type="ORF">FANTH_11364</name>
</gene>
<dbReference type="InterPro" id="IPR050982">
    <property type="entry name" value="Auxin_biosynth/cation_transpt"/>
</dbReference>
<keyword evidence="5" id="KW-1185">Reference proteome</keyword>
<comment type="caution">
    <text evidence="4">The sequence shown here is derived from an EMBL/GenBank/DDBJ whole genome shotgun (WGS) entry which is preliminary data.</text>
</comment>
<dbReference type="Gene3D" id="3.50.50.60">
    <property type="entry name" value="FAD/NAD(P)-binding domain"/>
    <property type="match status" value="2"/>
</dbReference>
<dbReference type="Proteomes" id="UP000573603">
    <property type="component" value="Unassembled WGS sequence"/>
</dbReference>
<dbReference type="GO" id="GO:0050660">
    <property type="term" value="F:flavin adenine dinucleotide binding"/>
    <property type="evidence" value="ECO:0007669"/>
    <property type="project" value="TreeGrafter"/>
</dbReference>
<protein>
    <recommendedName>
        <fullName evidence="3">F-box domain-containing protein</fullName>
    </recommendedName>
</protein>
<evidence type="ECO:0000313" key="5">
    <source>
        <dbReference type="Proteomes" id="UP000573603"/>
    </source>
</evidence>
<dbReference type="PANTHER" id="PTHR43539:SF68">
    <property type="entry name" value="FLAVIN-BINDING MONOOXYGENASE-LIKE PROTEIN (AFU_ORTHOLOGUE AFUA_4G09220)"/>
    <property type="match status" value="1"/>
</dbReference>
<feature type="region of interest" description="Disordered" evidence="2">
    <location>
        <begin position="44"/>
        <end position="132"/>
    </location>
</feature>
<evidence type="ECO:0000259" key="3">
    <source>
        <dbReference type="PROSITE" id="PS50181"/>
    </source>
</evidence>
<dbReference type="InterPro" id="IPR001810">
    <property type="entry name" value="F-box_dom"/>
</dbReference>
<accession>A0A8H4YYL5</accession>
<dbReference type="SUPFAM" id="SSF81383">
    <property type="entry name" value="F-box domain"/>
    <property type="match status" value="1"/>
</dbReference>
<dbReference type="SUPFAM" id="SSF51905">
    <property type="entry name" value="FAD/NAD(P)-binding domain"/>
    <property type="match status" value="1"/>
</dbReference>
<evidence type="ECO:0000256" key="1">
    <source>
        <dbReference type="ARBA" id="ARBA00023002"/>
    </source>
</evidence>
<name>A0A8H4YYL5_9HYPO</name>
<evidence type="ECO:0000256" key="2">
    <source>
        <dbReference type="SAM" id="MobiDB-lite"/>
    </source>
</evidence>
<dbReference type="PROSITE" id="PS50181">
    <property type="entry name" value="FBOX"/>
    <property type="match status" value="1"/>
</dbReference>
<dbReference type="EMBL" id="JABEVY010000332">
    <property type="protein sequence ID" value="KAF5236250.1"/>
    <property type="molecule type" value="Genomic_DNA"/>
</dbReference>
<organism evidence="4 5">
    <name type="scientific">Fusarium anthophilum</name>
    <dbReference type="NCBI Taxonomy" id="48485"/>
    <lineage>
        <taxon>Eukaryota</taxon>
        <taxon>Fungi</taxon>
        <taxon>Dikarya</taxon>
        <taxon>Ascomycota</taxon>
        <taxon>Pezizomycotina</taxon>
        <taxon>Sordariomycetes</taxon>
        <taxon>Hypocreomycetidae</taxon>
        <taxon>Hypocreales</taxon>
        <taxon>Nectriaceae</taxon>
        <taxon>Fusarium</taxon>
        <taxon>Fusarium fujikuroi species complex</taxon>
    </lineage>
</organism>
<dbReference type="GO" id="GO:0004497">
    <property type="term" value="F:monooxygenase activity"/>
    <property type="evidence" value="ECO:0007669"/>
    <property type="project" value="TreeGrafter"/>
</dbReference>
<feature type="domain" description="F-box" evidence="3">
    <location>
        <begin position="402"/>
        <end position="451"/>
    </location>
</feature>
<dbReference type="InterPro" id="IPR036047">
    <property type="entry name" value="F-box-like_dom_sf"/>
</dbReference>
<dbReference type="Pfam" id="PF13738">
    <property type="entry name" value="Pyr_redox_3"/>
    <property type="match status" value="1"/>
</dbReference>
<keyword evidence="1" id="KW-0560">Oxidoreductase</keyword>
<sequence length="1347" mass="151398">MYSFSCQICGVDMAIARIRTPDEPPSAAWNLEGADYVGFREWPHQDQFEDNDSLQCATEDRGPARPPEVGAWPDQDHEDDPDWTPDAQSSSDDEPLEYDSGWETDSEDIEAEVSSTSDKEDSDYSNDAPDQYPLTDLYTCEFPDRLPHGTWHNGLAYYTGDRKHPEKWSLQSPDDSNVPSEHIASPSCQSLQGINGHVLSVAQMKNCRNVRFLVPKPSIWKADLSDQLLDGSSDDLFYVSGESSGSNMIEGRRFRGIHSLYPPRHGLKDISTSWVYVDEGCMVCQELDYSLVPLPVHSYCLDMYAKASIRRLGHVDLNGLWHWREMRNIPASYGLEGRIPEPIRKQIHLPELQRARTQWDYPWLHIPGNEWLVANPVEIPGISRVLESCMKELFLKGYAQQTTGLLALPAEIIHHILSFLVISDVESTAKACRAMFMLAQPTFRETILRDMPWLWEVLENNEYPASRDCLPTWDPLCPLGIPPPTLPIGLESEEEEEDRWAPILSENPEMEQICKATKAVNRERREEIIAPYHEKLKFLLQDWHNFRKNVEVWIHGKGERCDMNWRRVWFLFNPATSPLPGIRKRARIWEDCKTIMDFVALAREGEDMEERHKELKAKILDFVDENLYALPDTVPDSTSHIPAKKNIIIAKQQIQYCNTLHRELMQGVSGSNILITFSKETLYKPSQIGAESMQDLTAQYHLAMEADSGIPEPYPPAASLLQLFDERPVPILSPKIVERITFKDVDPSDQAAAVVVSFHDALRDNDIQALQDCFFADQAYWKDALAFTYHLRTFYTPPVIAANLLETNNMRGSSMRWNMESAVFVAATPVLQFIDVALSFRTVSPAALCSARIVLLPVESCEDKLGWKIWILSTKLENLDIHPENESLLHLTGRNLNGIAEIDTDVFIIGGGNAAAALAARLKAFGVESIMAERNAHVGDNWAKRYDCMKFHVPTSFCDMPYMSYPEELRGLHRLSKDELANHLAQYVASFNLNVITSAIIQSTVYNKSSAKWTIELQTPAGAVTVTAKQLVQASGVSSQKPYVPTIANTEVYKGINIHSSDYRNAIALVEQGVKSVLIIGSANTAFDILGDCYAASLESTMVVRSPTYICPFEYICNDVSLGAYNFDVARGDRMFLMLPSAVEGQLARNLFRVLASKEPEHYTALRESGFPVLDSTDPKQALFSNLIERAGGHYVDVGGTDIIARGKASVKAGVEPIAFTGDGLQFSDGSSAVADAVIWCTGFADRDVRSVAAEVLGGDRGERRNASDEKILGPREIADRLDATWGIDTEGEIRGMWKRHIRLENYWVMGGYTQQHRWHSRTLALQIKAALEGILPPAYRETLGRD</sequence>
<reference evidence="4 5" key="1">
    <citation type="journal article" date="2020" name="BMC Genomics">
        <title>Correction to: Identification and distribution of gene clusters required for synthesis of sphingolipid metabolism inhibitors in diverse species of the filamentous fungus Fusarium.</title>
        <authorList>
            <person name="Kim H.S."/>
            <person name="Lohmar J.M."/>
            <person name="Busman M."/>
            <person name="Brown D.W."/>
            <person name="Naumann T.A."/>
            <person name="Divon H.H."/>
            <person name="Lysoe E."/>
            <person name="Uhlig S."/>
            <person name="Proctor R.H."/>
        </authorList>
    </citation>
    <scope>NUCLEOTIDE SEQUENCE [LARGE SCALE GENOMIC DNA]</scope>
    <source>
        <strain evidence="4 5">NRRL 25214</strain>
    </source>
</reference>